<feature type="compositionally biased region" description="Basic residues" evidence="1">
    <location>
        <begin position="98"/>
        <end position="108"/>
    </location>
</feature>
<name>A0AAP0C2M9_9ASPA</name>
<sequence>MGMEFDTLDEIYPFYNTYALVTGFGIRKSSSSKSQVTQHLIGWFEKKMDIIANTNVKRHRDTRTGCMTKLEVRINAEGKWAVTQFIKEHNHILDTPRKTKKHRSHNISHKNPIIKDL</sequence>
<comment type="caution">
    <text evidence="3">The sequence shown here is derived from an EMBL/GenBank/DDBJ whole genome shotgun (WGS) entry which is preliminary data.</text>
</comment>
<evidence type="ECO:0000313" key="4">
    <source>
        <dbReference type="Proteomes" id="UP001418222"/>
    </source>
</evidence>
<dbReference type="InterPro" id="IPR004330">
    <property type="entry name" value="FAR1_DNA_bnd_dom"/>
</dbReference>
<dbReference type="PANTHER" id="PTHR46328">
    <property type="entry name" value="FAR-RED IMPAIRED RESPONSIVE (FAR1) FAMILY PROTEIN-RELATED"/>
    <property type="match status" value="1"/>
</dbReference>
<accession>A0AAP0C2M9</accession>
<feature type="domain" description="FAR1" evidence="2">
    <location>
        <begin position="14"/>
        <end position="93"/>
    </location>
</feature>
<evidence type="ECO:0000259" key="2">
    <source>
        <dbReference type="Pfam" id="PF03101"/>
    </source>
</evidence>
<dbReference type="Proteomes" id="UP001418222">
    <property type="component" value="Unassembled WGS sequence"/>
</dbReference>
<proteinExistence type="predicted"/>
<keyword evidence="4" id="KW-1185">Reference proteome</keyword>
<gene>
    <name evidence="3" type="primary">FRS8</name>
    <name evidence="3" type="ORF">KSP39_PZI000230</name>
</gene>
<dbReference type="PANTHER" id="PTHR46328:SF41">
    <property type="entry name" value="FAR1 DNA BINDING DOMAIN, FHY3_FAR1 FAMILY-RELATED"/>
    <property type="match status" value="1"/>
</dbReference>
<reference evidence="3 4" key="1">
    <citation type="journal article" date="2022" name="Nat. Plants">
        <title>Genomes of leafy and leafless Platanthera orchids illuminate the evolution of mycoheterotrophy.</title>
        <authorList>
            <person name="Li M.H."/>
            <person name="Liu K.W."/>
            <person name="Li Z."/>
            <person name="Lu H.C."/>
            <person name="Ye Q.L."/>
            <person name="Zhang D."/>
            <person name="Wang J.Y."/>
            <person name="Li Y.F."/>
            <person name="Zhong Z.M."/>
            <person name="Liu X."/>
            <person name="Yu X."/>
            <person name="Liu D.K."/>
            <person name="Tu X.D."/>
            <person name="Liu B."/>
            <person name="Hao Y."/>
            <person name="Liao X.Y."/>
            <person name="Jiang Y.T."/>
            <person name="Sun W.H."/>
            <person name="Chen J."/>
            <person name="Chen Y.Q."/>
            <person name="Ai Y."/>
            <person name="Zhai J.W."/>
            <person name="Wu S.S."/>
            <person name="Zhou Z."/>
            <person name="Hsiao Y.Y."/>
            <person name="Wu W.L."/>
            <person name="Chen Y.Y."/>
            <person name="Lin Y.F."/>
            <person name="Hsu J.L."/>
            <person name="Li C.Y."/>
            <person name="Wang Z.W."/>
            <person name="Zhao X."/>
            <person name="Zhong W.Y."/>
            <person name="Ma X.K."/>
            <person name="Ma L."/>
            <person name="Huang J."/>
            <person name="Chen G.Z."/>
            <person name="Huang M.Z."/>
            <person name="Huang L."/>
            <person name="Peng D.H."/>
            <person name="Luo Y.B."/>
            <person name="Zou S.Q."/>
            <person name="Chen S.P."/>
            <person name="Lan S."/>
            <person name="Tsai W.C."/>
            <person name="Van de Peer Y."/>
            <person name="Liu Z.J."/>
        </authorList>
    </citation>
    <scope>NUCLEOTIDE SEQUENCE [LARGE SCALE GENOMIC DNA]</scope>
    <source>
        <strain evidence="3">Lor287</strain>
    </source>
</reference>
<dbReference type="EMBL" id="JBBWWQ010000001">
    <property type="protein sequence ID" value="KAK8957953.1"/>
    <property type="molecule type" value="Genomic_DNA"/>
</dbReference>
<protein>
    <submittedName>
        <fullName evidence="3">Protein FAR1-RELATED SEQUENCE 8</fullName>
    </submittedName>
</protein>
<evidence type="ECO:0000256" key="1">
    <source>
        <dbReference type="SAM" id="MobiDB-lite"/>
    </source>
</evidence>
<dbReference type="AlphaFoldDB" id="A0AAP0C2M9"/>
<organism evidence="3 4">
    <name type="scientific">Platanthera zijinensis</name>
    <dbReference type="NCBI Taxonomy" id="2320716"/>
    <lineage>
        <taxon>Eukaryota</taxon>
        <taxon>Viridiplantae</taxon>
        <taxon>Streptophyta</taxon>
        <taxon>Embryophyta</taxon>
        <taxon>Tracheophyta</taxon>
        <taxon>Spermatophyta</taxon>
        <taxon>Magnoliopsida</taxon>
        <taxon>Liliopsida</taxon>
        <taxon>Asparagales</taxon>
        <taxon>Orchidaceae</taxon>
        <taxon>Orchidoideae</taxon>
        <taxon>Orchideae</taxon>
        <taxon>Orchidinae</taxon>
        <taxon>Platanthera</taxon>
    </lineage>
</organism>
<evidence type="ECO:0000313" key="3">
    <source>
        <dbReference type="EMBL" id="KAK8957953.1"/>
    </source>
</evidence>
<dbReference type="Pfam" id="PF03101">
    <property type="entry name" value="FAR1"/>
    <property type="match status" value="1"/>
</dbReference>
<feature type="region of interest" description="Disordered" evidence="1">
    <location>
        <begin position="95"/>
        <end position="117"/>
    </location>
</feature>